<protein>
    <recommendedName>
        <fullName evidence="4">SH3 domain-containing protein</fullName>
    </recommendedName>
</protein>
<reference evidence="2 3" key="1">
    <citation type="submission" date="2016-10" db="EMBL/GenBank/DDBJ databases">
        <title>Complete genome sequences of three Cupriavidus strains isolated from various Malaysian environments.</title>
        <authorList>
            <person name="Abdullah A.A.-A."/>
            <person name="Shafie N.A.H."/>
            <person name="Lau N.S."/>
        </authorList>
    </citation>
    <scope>NUCLEOTIDE SEQUENCE [LARGE SCALE GENOMIC DNA]</scope>
    <source>
        <strain evidence="2 3">USMAA1020</strain>
    </source>
</reference>
<evidence type="ECO:0000313" key="3">
    <source>
        <dbReference type="Proteomes" id="UP000177515"/>
    </source>
</evidence>
<feature type="region of interest" description="Disordered" evidence="1">
    <location>
        <begin position="1"/>
        <end position="34"/>
    </location>
</feature>
<feature type="compositionally biased region" description="Basic and acidic residues" evidence="1">
    <location>
        <begin position="23"/>
        <end position="34"/>
    </location>
</feature>
<keyword evidence="3" id="KW-1185">Reference proteome</keyword>
<evidence type="ECO:0008006" key="4">
    <source>
        <dbReference type="Google" id="ProtNLM"/>
    </source>
</evidence>
<accession>A0A1D9I1G2</accession>
<evidence type="ECO:0000256" key="1">
    <source>
        <dbReference type="SAM" id="MobiDB-lite"/>
    </source>
</evidence>
<feature type="compositionally biased region" description="Low complexity" evidence="1">
    <location>
        <begin position="1"/>
        <end position="11"/>
    </location>
</feature>
<gene>
    <name evidence="2" type="ORF">BKK80_08715</name>
</gene>
<evidence type="ECO:0000313" key="2">
    <source>
        <dbReference type="EMBL" id="AOZ05893.1"/>
    </source>
</evidence>
<proteinExistence type="predicted"/>
<name>A0A1D9I1G2_9BURK</name>
<sequence length="62" mass="6875">MSTITTRTTSTPNNNVAAFPRTPEAHQRTAGEGDTKEVVLNGARILMRFTDGQWWNVRVSNA</sequence>
<dbReference type="RefSeq" id="WP_071068993.1">
    <property type="nucleotide sequence ID" value="NZ_CP017754.1"/>
</dbReference>
<dbReference type="Proteomes" id="UP000177515">
    <property type="component" value="Chromosome 1"/>
</dbReference>
<organism evidence="2 3">
    <name type="scientific">Cupriavidus malaysiensis</name>
    <dbReference type="NCBI Taxonomy" id="367825"/>
    <lineage>
        <taxon>Bacteria</taxon>
        <taxon>Pseudomonadati</taxon>
        <taxon>Pseudomonadota</taxon>
        <taxon>Betaproteobacteria</taxon>
        <taxon>Burkholderiales</taxon>
        <taxon>Burkholderiaceae</taxon>
        <taxon>Cupriavidus</taxon>
    </lineage>
</organism>
<dbReference type="EMBL" id="CP017754">
    <property type="protein sequence ID" value="AOZ05893.1"/>
    <property type="molecule type" value="Genomic_DNA"/>
</dbReference>